<dbReference type="Proteomes" id="UP000813068">
    <property type="component" value="Unassembled WGS sequence"/>
</dbReference>
<dbReference type="RefSeq" id="WP_217682089.1">
    <property type="nucleotide sequence ID" value="NZ_JAHRGL010000030.1"/>
</dbReference>
<dbReference type="EMBL" id="JAHRGL010000030">
    <property type="protein sequence ID" value="MBV2133648.1"/>
    <property type="molecule type" value="Genomic_DNA"/>
</dbReference>
<reference evidence="1 2" key="1">
    <citation type="submission" date="2021-06" db="EMBL/GenBank/DDBJ databases">
        <title>Differences between aerobic and microaerobic xylene degrading microbial communities.</title>
        <authorList>
            <person name="Banerjee S."/>
            <person name="Tancsics A."/>
        </authorList>
    </citation>
    <scope>NUCLEOTIDE SEQUENCE [LARGE SCALE GENOMIC DNA]</scope>
    <source>
        <strain evidence="1 2">MAP12</strain>
    </source>
</reference>
<comment type="caution">
    <text evidence="1">The sequence shown here is derived from an EMBL/GenBank/DDBJ whole genome shotgun (WGS) entry which is preliminary data.</text>
</comment>
<gene>
    <name evidence="1" type="ORF">KRX52_12680</name>
</gene>
<evidence type="ECO:0000313" key="1">
    <source>
        <dbReference type="EMBL" id="MBV2133648.1"/>
    </source>
</evidence>
<name>A0ABS6MXV4_9GAMM</name>
<evidence type="ECO:0000313" key="2">
    <source>
        <dbReference type="Proteomes" id="UP000813068"/>
    </source>
</evidence>
<sequence>MDLHSSYALLRVTLPDVPVLSFADAQPAAVSAWLAELPKANLGETARRLYTALQELNRLQTPPANRLQLLELLQPEVQFACTQLERHLRNQVVILDARRQQIATLCQTLQQQLARAAKLTASEALQLPASEDRQLAGRALLLALRGLYRMLCQFCLLYIPPPQGFWLELHLLYRSACEQQLERLPLAVGNGSAQTIEQCYLSSLLLGCARCNQLRQQAIQLLAEALPAWSSRVRLQDARRRDSLFAFAPSIDSPPRYTSLLQDEDHAHLRGLVTQGLVADLREYLQLGRGQRVHANLPMPYGITDELLQQLCTAWSAPAERAYNRTPANGSLSACLGISALHYFVAGRRSFAEVLQLPDEEVSVDFQRRQREQDTWARAFDASHDEALLHKERERIDFTPVSKQATSPVPEREDYPRHQLQIVNQSPGGYCLAWDDTTPSQLQSGDLVGLQHPGERGWNIALIRWIRQPHGAGLQLGIELLAPRAHPCGLRPQPRSGQPGQYLRGLLLNAIPALGRPATLIAPHLPFQQGQKILLNLDGEVQRILLTHRHALSDSFNQFEYRRLDTPVDLERKPVTGLSIASEGPEEGFDSLWESL</sequence>
<protein>
    <submittedName>
        <fullName evidence="1">Molecular chaperone</fullName>
    </submittedName>
</protein>
<accession>A0ABS6MXV4</accession>
<keyword evidence="2" id="KW-1185">Reference proteome</keyword>
<proteinExistence type="predicted"/>
<organism evidence="1 2">
    <name type="scientific">Geopseudomonas aromaticivorans</name>
    <dbReference type="NCBI Taxonomy" id="2849492"/>
    <lineage>
        <taxon>Bacteria</taxon>
        <taxon>Pseudomonadati</taxon>
        <taxon>Pseudomonadota</taxon>
        <taxon>Gammaproteobacteria</taxon>
        <taxon>Pseudomonadales</taxon>
        <taxon>Pseudomonadaceae</taxon>
        <taxon>Geopseudomonas</taxon>
    </lineage>
</organism>